<accession>A0A8T5UXW1</accession>
<evidence type="ECO:0000313" key="1">
    <source>
        <dbReference type="EMBL" id="MBZ2166756.1"/>
    </source>
</evidence>
<dbReference type="EMBL" id="JAIOUQ010000014">
    <property type="protein sequence ID" value="MBZ2166756.1"/>
    <property type="molecule type" value="Genomic_DNA"/>
</dbReference>
<protein>
    <submittedName>
        <fullName evidence="1">L-2-amino-thiazoline-4-carboxylic acid hydrolase</fullName>
    </submittedName>
</protein>
<dbReference type="InterPro" id="IPR026002">
    <property type="entry name" value="ATC_hydrolase-like"/>
</dbReference>
<proteinExistence type="predicted"/>
<dbReference type="GO" id="GO:0016787">
    <property type="term" value="F:hydrolase activity"/>
    <property type="evidence" value="ECO:0007669"/>
    <property type="project" value="UniProtKB-KW"/>
</dbReference>
<dbReference type="Proteomes" id="UP000825933">
    <property type="component" value="Unassembled WGS sequence"/>
</dbReference>
<keyword evidence="2" id="KW-1185">Reference proteome</keyword>
<comment type="caution">
    <text evidence="1">The sequence shown here is derived from an EMBL/GenBank/DDBJ whole genome shotgun (WGS) entry which is preliminary data.</text>
</comment>
<dbReference type="Pfam" id="PF14196">
    <property type="entry name" value="ATC_hydrolase"/>
    <property type="match status" value="1"/>
</dbReference>
<gene>
    <name evidence="1" type="ORF">K8N75_11985</name>
</gene>
<evidence type="ECO:0000313" key="2">
    <source>
        <dbReference type="Proteomes" id="UP000825933"/>
    </source>
</evidence>
<dbReference type="RefSeq" id="WP_223792292.1">
    <property type="nucleotide sequence ID" value="NZ_JAIOUQ010000014.1"/>
</dbReference>
<keyword evidence="1" id="KW-0378">Hydrolase</keyword>
<organism evidence="1 2">
    <name type="scientific">Methanobacterium spitsbergense</name>
    <dbReference type="NCBI Taxonomy" id="2874285"/>
    <lineage>
        <taxon>Archaea</taxon>
        <taxon>Methanobacteriati</taxon>
        <taxon>Methanobacteriota</taxon>
        <taxon>Methanomada group</taxon>
        <taxon>Methanobacteria</taxon>
        <taxon>Methanobacteriales</taxon>
        <taxon>Methanobacteriaceae</taxon>
        <taxon>Methanobacterium</taxon>
    </lineage>
</organism>
<dbReference type="AlphaFoldDB" id="A0A8T5UXW1"/>
<name>A0A8T5UXW1_9EURY</name>
<sequence length="222" mass="25703">MQQNDYYISKKTELLKNFKEFAQRIKVFLTAEYGEEFSKEVIAEMITDYENIIPEIPYIGGEDNPMTQNLLSSINYLIVYGVLKRNDKNLEKIGNICYKQENEFLKTHNDEIFPITHPDARDLLKYLAEQSGAYPEDFVYEIVEGEGFDVGLDFTQCAICKFFHKKNADEFLPYLCAMDIPMSEYGNLGLHRTKTLSDGFNVCDFRYKAGRNTSVASKVIKR</sequence>
<reference evidence="2" key="1">
    <citation type="journal article" date="2022" name="Microbiol. Resour. Announc.">
        <title>Draft Genome Sequence of a Methanogenic Archaeon from West Spitsbergen Permafrost.</title>
        <authorList>
            <person name="Trubitsyn V."/>
            <person name="Rivkina E."/>
            <person name="Shcherbakova V."/>
        </authorList>
    </citation>
    <scope>NUCLEOTIDE SEQUENCE [LARGE SCALE GENOMIC DNA]</scope>
    <source>
        <strain evidence="2">VT</strain>
    </source>
</reference>